<dbReference type="Proteomes" id="UP000435112">
    <property type="component" value="Unassembled WGS sequence"/>
</dbReference>
<dbReference type="EMBL" id="QXFT01011218">
    <property type="protein sequence ID" value="KAE9260474.1"/>
    <property type="molecule type" value="Genomic_DNA"/>
</dbReference>
<feature type="compositionally biased region" description="Polar residues" evidence="1">
    <location>
        <begin position="33"/>
        <end position="46"/>
    </location>
</feature>
<dbReference type="Proteomes" id="UP000434957">
    <property type="component" value="Unassembled WGS sequence"/>
</dbReference>
<name>A0A6A3GA21_9STRA</name>
<feature type="region of interest" description="Disordered" evidence="1">
    <location>
        <begin position="22"/>
        <end position="46"/>
    </location>
</feature>
<dbReference type="EMBL" id="QXFT01008384">
    <property type="protein sequence ID" value="KAE9264478.1"/>
    <property type="molecule type" value="Genomic_DNA"/>
</dbReference>
<evidence type="ECO:0000313" key="5">
    <source>
        <dbReference type="EMBL" id="KAE9264478.1"/>
    </source>
</evidence>
<dbReference type="EMBL" id="QXFU01010419">
    <property type="protein sequence ID" value="KAE8953631.1"/>
    <property type="molecule type" value="Genomic_DNA"/>
</dbReference>
<evidence type="ECO:0000313" key="2">
    <source>
        <dbReference type="EMBL" id="KAE8953631.1"/>
    </source>
</evidence>
<evidence type="ECO:0000256" key="1">
    <source>
        <dbReference type="SAM" id="MobiDB-lite"/>
    </source>
</evidence>
<comment type="caution">
    <text evidence="2">The sequence shown here is derived from an EMBL/GenBank/DDBJ whole genome shotgun (WGS) entry which is preliminary data.</text>
</comment>
<protein>
    <submittedName>
        <fullName evidence="2">Uncharacterized protein</fullName>
    </submittedName>
</protein>
<evidence type="ECO:0000313" key="7">
    <source>
        <dbReference type="Proteomes" id="UP000435112"/>
    </source>
</evidence>
<feature type="compositionally biased region" description="Polar residues" evidence="1">
    <location>
        <begin position="67"/>
        <end position="78"/>
    </location>
</feature>
<reference evidence="2 7" key="1">
    <citation type="submission" date="2018-09" db="EMBL/GenBank/DDBJ databases">
        <title>Genomic investigation of the strawberry pathogen Phytophthora fragariae indicates pathogenicity is determined by transcriptional variation in three key races.</title>
        <authorList>
            <person name="Adams T.M."/>
            <person name="Armitage A.D."/>
            <person name="Sobczyk M.K."/>
            <person name="Bates H.J."/>
            <person name="Dunwell J.M."/>
            <person name="Nellist C.F."/>
            <person name="Harrison R.J."/>
        </authorList>
    </citation>
    <scope>NUCLEOTIDE SEQUENCE [LARGE SCALE GENOMIC DNA]</scope>
    <source>
        <strain evidence="2 7">SCRP324</strain>
        <strain evidence="4 6">SCRP333</strain>
    </source>
</reference>
<keyword evidence="6" id="KW-1185">Reference proteome</keyword>
<proteinExistence type="predicted"/>
<dbReference type="AlphaFoldDB" id="A0A6A3GA21"/>
<feature type="region of interest" description="Disordered" evidence="1">
    <location>
        <begin position="58"/>
        <end position="78"/>
    </location>
</feature>
<gene>
    <name evidence="3" type="ORF">PR002_g12806</name>
    <name evidence="2" type="ORF">PR002_g32318</name>
    <name evidence="5" type="ORF">PR003_g32791</name>
    <name evidence="4" type="ORF">PR003_g34353</name>
</gene>
<evidence type="ECO:0000313" key="4">
    <source>
        <dbReference type="EMBL" id="KAE9260474.1"/>
    </source>
</evidence>
<dbReference type="EMBL" id="QXFU01000820">
    <property type="protein sequence ID" value="KAE9019488.1"/>
    <property type="molecule type" value="Genomic_DNA"/>
</dbReference>
<sequence>MTADCPMATSASRCRCLEKCQQPQYGQHRRPNTSRTGPESRLQQTGWGFADVREQWSAASAARQVPHNAQTKRGSVAG</sequence>
<organism evidence="2 7">
    <name type="scientific">Phytophthora rubi</name>
    <dbReference type="NCBI Taxonomy" id="129364"/>
    <lineage>
        <taxon>Eukaryota</taxon>
        <taxon>Sar</taxon>
        <taxon>Stramenopiles</taxon>
        <taxon>Oomycota</taxon>
        <taxon>Peronosporomycetes</taxon>
        <taxon>Peronosporales</taxon>
        <taxon>Peronosporaceae</taxon>
        <taxon>Phytophthora</taxon>
    </lineage>
</organism>
<evidence type="ECO:0000313" key="6">
    <source>
        <dbReference type="Proteomes" id="UP000434957"/>
    </source>
</evidence>
<evidence type="ECO:0000313" key="3">
    <source>
        <dbReference type="EMBL" id="KAE9019488.1"/>
    </source>
</evidence>
<accession>A0A6A3GA21</accession>